<dbReference type="InterPro" id="IPR007554">
    <property type="entry name" value="Glycerophosphate_synth"/>
</dbReference>
<dbReference type="EMBL" id="WUUK01000002">
    <property type="protein sequence ID" value="MXQ50955.1"/>
    <property type="molecule type" value="Genomic_DNA"/>
</dbReference>
<keyword evidence="2" id="KW-1185">Reference proteome</keyword>
<dbReference type="PANTHER" id="PTHR37316">
    <property type="entry name" value="TEICHOIC ACID GLYCEROL-PHOSPHATE PRIMASE"/>
    <property type="match status" value="1"/>
</dbReference>
<dbReference type="SUPFAM" id="SSF53756">
    <property type="entry name" value="UDP-Glycosyltransferase/glycogen phosphorylase"/>
    <property type="match status" value="1"/>
</dbReference>
<proteinExistence type="predicted"/>
<evidence type="ECO:0000313" key="1">
    <source>
        <dbReference type="EMBL" id="MXQ50955.1"/>
    </source>
</evidence>
<gene>
    <name evidence="1" type="ORF">GQ671_06695</name>
</gene>
<dbReference type="InterPro" id="IPR043148">
    <property type="entry name" value="TagF_C"/>
</dbReference>
<dbReference type="Gene3D" id="3.40.50.12580">
    <property type="match status" value="1"/>
</dbReference>
<organism evidence="1 2">
    <name type="scientific">Salinicoccus hispanicus</name>
    <dbReference type="NCBI Taxonomy" id="157225"/>
    <lineage>
        <taxon>Bacteria</taxon>
        <taxon>Bacillati</taxon>
        <taxon>Bacillota</taxon>
        <taxon>Bacilli</taxon>
        <taxon>Bacillales</taxon>
        <taxon>Staphylococcaceae</taxon>
        <taxon>Salinicoccus</taxon>
    </lineage>
</organism>
<accession>A0A6N8U3G0</accession>
<dbReference type="Pfam" id="PF04464">
    <property type="entry name" value="Glyphos_transf"/>
    <property type="match status" value="1"/>
</dbReference>
<dbReference type="PANTHER" id="PTHR37316:SF3">
    <property type="entry name" value="TEICHOIC ACID GLYCEROL-PHOSPHATE TRANSFERASE"/>
    <property type="match status" value="1"/>
</dbReference>
<dbReference type="AlphaFoldDB" id="A0A6N8U3G0"/>
<dbReference type="Proteomes" id="UP000436284">
    <property type="component" value="Unassembled WGS sequence"/>
</dbReference>
<evidence type="ECO:0000313" key="2">
    <source>
        <dbReference type="Proteomes" id="UP000436284"/>
    </source>
</evidence>
<dbReference type="OrthoDB" id="396512at2"/>
<sequence length="889" mass="103480">MRTFRKKLTGRVRNKIPRRIRERFIKKVTLHDVESYESHFIINLTLENFIKYRLKRRLTIKWIHAGIEHILNYRIEQNRLRIEVPYSMLDNMDGRMTIQLNFGQKQMIVGSDGEEEHQNLSFFSNGKYFNVSSQGGIVVTHMLPDYRFNMTQTVEVAHLTAAYNQLEVTFKEAVDSSCHLAFLYQSKLIVLQNVSLDDGVLRTLQFGALTEGHPALYLLRSNELTPISYDDKALSMDTMKHDITYIPEDGYLNAEISTHEIELTRFDTTLEDEHINMHLTFNSTVLLDTLLIVDTSTEEVASVPFATSGNQSQMQVSVPLSVLVDTISRKKLMLQTGGAKPIRLQLNISNLKTISFDGPVQVEYNHEMLKVSFYARKDGLLGFNVSERPLRRQVTQINDFTIQGYIKGQDAFIDATPCISFIDRYSLESVRVEIDSLFRIDLRSIDLIDIKSKDKTIIDLFIEIVHSNGAVLRREKIKFKGSDYRKDTHYGRHEVKDSSGNTHYHLITTTPFDNLKIESFMIPRDINIPSDTDTKDNNIWLLGERYDTAQDNGYAMFNWLKENTDVEAYYVIEDTSEDYQKIRDEENVLRFGSKVHFDVAFRAGVLLGTHDLENLLPYKAARGFFHYEDTVKVFLQHGVLGRKPVEYHRKYYDLPFDIFIVSSEAEKRDVVMNAMGYRDEEVAVTGLARFDILPHDNDPKDILLMPTWRDWINTDEAFLESEYYARYHSLIHNTRLNRLLEENDVRLNFYPHYRAQGYFNHDHLDLGANIRFIRLGQQTVQDLLIQHALLITDFSSVSFDFTLMNKPVAYYHFDAKRFFRHGSLRPVSETFIGDIAHTEEALVDAIETYIKNGFRPKNNDLSGIFTYRDHNNRRRIYETVMDKVKRMGD</sequence>
<name>A0A6N8U3G0_9STAP</name>
<comment type="caution">
    <text evidence="1">The sequence shown here is derived from an EMBL/GenBank/DDBJ whole genome shotgun (WGS) entry which is preliminary data.</text>
</comment>
<dbReference type="GO" id="GO:0016020">
    <property type="term" value="C:membrane"/>
    <property type="evidence" value="ECO:0007669"/>
    <property type="project" value="InterPro"/>
</dbReference>
<dbReference type="GO" id="GO:0047355">
    <property type="term" value="F:CDP-glycerol glycerophosphotransferase activity"/>
    <property type="evidence" value="ECO:0007669"/>
    <property type="project" value="InterPro"/>
</dbReference>
<protein>
    <submittedName>
        <fullName evidence="1">Teichoic acid biosynthesis protein</fullName>
    </submittedName>
</protein>
<dbReference type="InterPro" id="IPR051612">
    <property type="entry name" value="Teichoic_Acid_Biosynth"/>
</dbReference>
<dbReference type="RefSeq" id="WP_160654534.1">
    <property type="nucleotide sequence ID" value="NZ_JBHRWU010000001.1"/>
</dbReference>
<reference evidence="1 2" key="1">
    <citation type="submission" date="2019-12" db="EMBL/GenBank/DDBJ databases">
        <title>Salinicoccus cyprini sp. nov., isolated from gastro-intestinal tract of mirror carp, Cyprinus carpio var. specularis, collected from Gobind Sagar Reservoir, Himachal Pradesh, India.</title>
        <authorList>
            <person name="Talwar C."/>
            <person name="Singh A.K."/>
            <person name="Lal R."/>
            <person name="Negi R.K."/>
        </authorList>
    </citation>
    <scope>NUCLEOTIDE SEQUENCE [LARGE SCALE GENOMIC DNA]</scope>
    <source>
        <strain evidence="1 2">J-82</strain>
    </source>
</reference>